<evidence type="ECO:0000313" key="2">
    <source>
        <dbReference type="Proteomes" id="UP000268093"/>
    </source>
</evidence>
<organism evidence="1 2">
    <name type="scientific">Jimgerdemannia flammicorona</name>
    <dbReference type="NCBI Taxonomy" id="994334"/>
    <lineage>
        <taxon>Eukaryota</taxon>
        <taxon>Fungi</taxon>
        <taxon>Fungi incertae sedis</taxon>
        <taxon>Mucoromycota</taxon>
        <taxon>Mucoromycotina</taxon>
        <taxon>Endogonomycetes</taxon>
        <taxon>Endogonales</taxon>
        <taxon>Endogonaceae</taxon>
        <taxon>Jimgerdemannia</taxon>
    </lineage>
</organism>
<proteinExistence type="predicted"/>
<protein>
    <submittedName>
        <fullName evidence="1">Uncharacterized protein</fullName>
    </submittedName>
</protein>
<dbReference type="AlphaFoldDB" id="A0A433D8Y4"/>
<dbReference type="Proteomes" id="UP000268093">
    <property type="component" value="Unassembled WGS sequence"/>
</dbReference>
<gene>
    <name evidence="1" type="ORF">BC936DRAFT_145846</name>
</gene>
<dbReference type="EMBL" id="RBNI01004666">
    <property type="protein sequence ID" value="RUP47338.1"/>
    <property type="molecule type" value="Genomic_DNA"/>
</dbReference>
<sequence>MLRTLRLCPTPRARYFAKQSVPTIQPPAFVLRHVNLNLRTASRGRSLTSVSAASSSRFVNPPRFYSTMANAIQLGNAIATSAAVAADEDAGKGRYNETTLVRGPVAKYNSLVAAGMVREDEHQRNIVKALQQLYKALEDYHPAEVASAGSEQSPFSVCTAKILSSIEPQRPDLCHILTNSQSLFAVIQNFRWRLKAQR</sequence>
<evidence type="ECO:0000313" key="1">
    <source>
        <dbReference type="EMBL" id="RUP47338.1"/>
    </source>
</evidence>
<keyword evidence="2" id="KW-1185">Reference proteome</keyword>
<name>A0A433D8Y4_9FUNG</name>
<reference evidence="1 2" key="1">
    <citation type="journal article" date="2018" name="New Phytol.">
        <title>Phylogenomics of Endogonaceae and evolution of mycorrhizas within Mucoromycota.</title>
        <authorList>
            <person name="Chang Y."/>
            <person name="Desiro A."/>
            <person name="Na H."/>
            <person name="Sandor L."/>
            <person name="Lipzen A."/>
            <person name="Clum A."/>
            <person name="Barry K."/>
            <person name="Grigoriev I.V."/>
            <person name="Martin F.M."/>
            <person name="Stajich J.E."/>
            <person name="Smith M.E."/>
            <person name="Bonito G."/>
            <person name="Spatafora J.W."/>
        </authorList>
    </citation>
    <scope>NUCLEOTIDE SEQUENCE [LARGE SCALE GENOMIC DNA]</scope>
    <source>
        <strain evidence="1 2">GMNB39</strain>
    </source>
</reference>
<comment type="caution">
    <text evidence="1">The sequence shown here is derived from an EMBL/GenBank/DDBJ whole genome shotgun (WGS) entry which is preliminary data.</text>
</comment>
<accession>A0A433D8Y4</accession>